<dbReference type="FunFam" id="1.10.287.110:FF:000002">
    <property type="entry name" value="putative tyrosine-protein phosphatase auxilin isoform X2"/>
    <property type="match status" value="1"/>
</dbReference>
<dbReference type="SUPFAM" id="SSF46565">
    <property type="entry name" value="Chaperone J-domain"/>
    <property type="match status" value="1"/>
</dbReference>
<dbReference type="CDD" id="cd14270">
    <property type="entry name" value="UBA"/>
    <property type="match status" value="1"/>
</dbReference>
<feature type="region of interest" description="Disordered" evidence="1">
    <location>
        <begin position="258"/>
        <end position="292"/>
    </location>
</feature>
<reference evidence="2" key="1">
    <citation type="submission" date="2022-06" db="EMBL/GenBank/DDBJ databases">
        <authorList>
            <consortium name="SYNGENTA / RWTH Aachen University"/>
        </authorList>
    </citation>
    <scope>NUCLEOTIDE SEQUENCE</scope>
</reference>
<dbReference type="GO" id="GO:0072318">
    <property type="term" value="P:clathrin coat disassembly"/>
    <property type="evidence" value="ECO:0007669"/>
    <property type="project" value="TreeGrafter"/>
</dbReference>
<gene>
    <name evidence="2" type="ORF">PPACK8108_LOCUS1381</name>
</gene>
<feature type="compositionally biased region" description="Polar residues" evidence="1">
    <location>
        <begin position="8"/>
        <end position="31"/>
    </location>
</feature>
<feature type="region of interest" description="Disordered" evidence="1">
    <location>
        <begin position="802"/>
        <end position="846"/>
    </location>
</feature>
<dbReference type="InterPro" id="IPR036869">
    <property type="entry name" value="J_dom_sf"/>
</dbReference>
<feature type="compositionally biased region" description="Polar residues" evidence="1">
    <location>
        <begin position="575"/>
        <end position="584"/>
    </location>
</feature>
<feature type="region of interest" description="Disordered" evidence="1">
    <location>
        <begin position="1"/>
        <end position="31"/>
    </location>
</feature>
<feature type="compositionally biased region" description="Basic and acidic residues" evidence="1">
    <location>
        <begin position="565"/>
        <end position="574"/>
    </location>
</feature>
<dbReference type="GO" id="GO:0005737">
    <property type="term" value="C:cytoplasm"/>
    <property type="evidence" value="ECO:0007669"/>
    <property type="project" value="TreeGrafter"/>
</dbReference>
<feature type="region of interest" description="Disordered" evidence="1">
    <location>
        <begin position="397"/>
        <end position="437"/>
    </location>
</feature>
<feature type="region of interest" description="Disordered" evidence="1">
    <location>
        <begin position="478"/>
        <end position="619"/>
    </location>
</feature>
<feature type="region of interest" description="Disordered" evidence="1">
    <location>
        <begin position="47"/>
        <end position="105"/>
    </location>
</feature>
<proteinExistence type="predicted"/>
<dbReference type="Gene3D" id="1.10.8.10">
    <property type="entry name" value="DNA helicase RuvA subunit, C-terminal domain"/>
    <property type="match status" value="1"/>
</dbReference>
<feature type="compositionally biased region" description="Basic and acidic residues" evidence="1">
    <location>
        <begin position="510"/>
        <end position="521"/>
    </location>
</feature>
<dbReference type="GO" id="GO:0030276">
    <property type="term" value="F:clathrin binding"/>
    <property type="evidence" value="ECO:0007669"/>
    <property type="project" value="TreeGrafter"/>
</dbReference>
<comment type="caution">
    <text evidence="2">The sequence shown here is derived from an EMBL/GenBank/DDBJ whole genome shotgun (WGS) entry which is preliminary data.</text>
</comment>
<feature type="region of interest" description="Disordered" evidence="1">
    <location>
        <begin position="305"/>
        <end position="351"/>
    </location>
</feature>
<dbReference type="CDD" id="cd06257">
    <property type="entry name" value="DnaJ"/>
    <property type="match status" value="1"/>
</dbReference>
<dbReference type="Proteomes" id="UP001153365">
    <property type="component" value="Unassembled WGS sequence"/>
</dbReference>
<feature type="compositionally biased region" description="Low complexity" evidence="1">
    <location>
        <begin position="49"/>
        <end position="93"/>
    </location>
</feature>
<feature type="compositionally biased region" description="Polar residues" evidence="1">
    <location>
        <begin position="316"/>
        <end position="343"/>
    </location>
</feature>
<dbReference type="PANTHER" id="PTHR23172">
    <property type="entry name" value="AUXILIN/CYCLIN G-ASSOCIATED KINASE-RELATED"/>
    <property type="match status" value="1"/>
</dbReference>
<protein>
    <recommendedName>
        <fullName evidence="4">UBA domain-containing protein</fullName>
    </recommendedName>
</protein>
<dbReference type="SUPFAM" id="SSF48452">
    <property type="entry name" value="TPR-like"/>
    <property type="match status" value="1"/>
</dbReference>
<dbReference type="Gene3D" id="1.25.40.10">
    <property type="entry name" value="Tetratricopeptide repeat domain"/>
    <property type="match status" value="1"/>
</dbReference>
<feature type="compositionally biased region" description="Polar residues" evidence="1">
    <location>
        <begin position="414"/>
        <end position="437"/>
    </location>
</feature>
<dbReference type="EMBL" id="CALTRL010000194">
    <property type="protein sequence ID" value="CAH7667009.1"/>
    <property type="molecule type" value="Genomic_DNA"/>
</dbReference>
<dbReference type="InterPro" id="IPR009060">
    <property type="entry name" value="UBA-like_sf"/>
</dbReference>
<evidence type="ECO:0008006" key="4">
    <source>
        <dbReference type="Google" id="ProtNLM"/>
    </source>
</evidence>
<feature type="compositionally biased region" description="Basic and acidic residues" evidence="1">
    <location>
        <begin position="306"/>
        <end position="315"/>
    </location>
</feature>
<feature type="region of interest" description="Disordered" evidence="1">
    <location>
        <begin position="123"/>
        <end position="167"/>
    </location>
</feature>
<feature type="compositionally biased region" description="Polar residues" evidence="1">
    <location>
        <begin position="147"/>
        <end position="167"/>
    </location>
</feature>
<dbReference type="GO" id="GO:0031982">
    <property type="term" value="C:vesicle"/>
    <property type="evidence" value="ECO:0007669"/>
    <property type="project" value="TreeGrafter"/>
</dbReference>
<evidence type="ECO:0000313" key="2">
    <source>
        <dbReference type="EMBL" id="CAH7667009.1"/>
    </source>
</evidence>
<dbReference type="AlphaFoldDB" id="A0AAV0AJQ2"/>
<keyword evidence="3" id="KW-1185">Reference proteome</keyword>
<dbReference type="Gene3D" id="1.10.287.110">
    <property type="entry name" value="DnaJ domain"/>
    <property type="match status" value="1"/>
</dbReference>
<name>A0AAV0AJQ2_PHAPC</name>
<evidence type="ECO:0000256" key="1">
    <source>
        <dbReference type="SAM" id="MobiDB-lite"/>
    </source>
</evidence>
<sequence length="968" mass="104692">MDDILDLSFSNLPPASQNGKTPSTVASSQKKGYSSFDYLSASIARPSYNNQRSNSSIPSIQPSNRQASNTRSSTNQQSTSTSSNDAFSSLFSDGQSNSNGARSNPATMTMAERLKAAEGEKSQTFFGGLGSGTTISPSPSPGYLSPNPASTTGSVGSPLGNNKSSQIKTYGNMNQLTSSEPWDFDLLNVSNKSPIPKVNSPGFVSMSPNTSKAKNNPLVNDDWKVDQLDSLNEIDSGGLIDSNPEIFVQNQFLTNQSQSSSSLLGDEFGPLERSRADHRGTTSLVDEPDSDRDILGLLGNPISLEQVERNKHKASEVSQRSDTPQTNRTPTGSSKSLGLNGSADSPPPHILGKIVEMGFSLAESRQALFQTREPATGNWNVSAAVSNLVGDQIEVEAPSNRNLSSSPLHEISSHPPNHRSSNTADRNKPPTTLTNVSGKEIQDQATELLAQASAYGSTALGKAASFWKQSKASLTKVIEDQTGSSGPGPSIKDGEAFRPKWMRGAPASPIEEHGLPPHPSDKALFSDFDNHPGTNGRIRSEAAENSPVTKAPEARKPYVSSARRLVSERSDRKTLPSNSDNQLKSRPIDELDIFSQESSQTSQLKTSGTSSRPPPSFPKYEVVGASQQQISRSTEFKTKGNGFFKQGQYASAESAYSQALGCFPDSSIQSSAEKFYFGCIPLYNNRATARLKNGDARGARDDVNKVVDVLFGEESELNQSAEYLNKRLEWNQSRVPEELRGSIDVAEQLGKALSKRAKIKEDSEKWNEARIDWESCRNLGGGVMRGAGGIKIVADGMSRCQRAVNSGEGGSSRPQKTHNTDPNINRSKVLPQKPPTLTGHQPVHQPPKGAIVAVEKLRKANEQAETEANLKLESKDRVDEMILNWKGGKENNLRALLASLDQVLWESLGWKKVGMGELLTEGQVKSKYVRAISKVHPDKIPKDATVVEQMIAKSVFSVLNEAWISMQP</sequence>
<dbReference type="InterPro" id="IPR011990">
    <property type="entry name" value="TPR-like_helical_dom_sf"/>
</dbReference>
<dbReference type="InterPro" id="IPR001623">
    <property type="entry name" value="DnaJ_domain"/>
</dbReference>
<feature type="compositionally biased region" description="Basic and acidic residues" evidence="1">
    <location>
        <begin position="270"/>
        <end position="280"/>
    </location>
</feature>
<organism evidence="2 3">
    <name type="scientific">Phakopsora pachyrhizi</name>
    <name type="common">Asian soybean rust disease fungus</name>
    <dbReference type="NCBI Taxonomy" id="170000"/>
    <lineage>
        <taxon>Eukaryota</taxon>
        <taxon>Fungi</taxon>
        <taxon>Dikarya</taxon>
        <taxon>Basidiomycota</taxon>
        <taxon>Pucciniomycotina</taxon>
        <taxon>Pucciniomycetes</taxon>
        <taxon>Pucciniales</taxon>
        <taxon>Phakopsoraceae</taxon>
        <taxon>Phakopsora</taxon>
    </lineage>
</organism>
<dbReference type="SUPFAM" id="SSF46934">
    <property type="entry name" value="UBA-like"/>
    <property type="match status" value="1"/>
</dbReference>
<feature type="compositionally biased region" description="Polar residues" evidence="1">
    <location>
        <begin position="595"/>
        <end position="611"/>
    </location>
</feature>
<accession>A0AAV0AJQ2</accession>
<evidence type="ECO:0000313" key="3">
    <source>
        <dbReference type="Proteomes" id="UP001153365"/>
    </source>
</evidence>
<dbReference type="PANTHER" id="PTHR23172:SF19">
    <property type="entry name" value="J DOMAIN-CONTAINING PROTEIN"/>
    <property type="match status" value="1"/>
</dbReference>
<feature type="compositionally biased region" description="Polar residues" evidence="1">
    <location>
        <begin position="94"/>
        <end position="105"/>
    </location>
</feature>
<dbReference type="GO" id="GO:0072583">
    <property type="term" value="P:clathrin-dependent endocytosis"/>
    <property type="evidence" value="ECO:0007669"/>
    <property type="project" value="TreeGrafter"/>
</dbReference>